<feature type="region of interest" description="Disordered" evidence="1">
    <location>
        <begin position="126"/>
        <end position="188"/>
    </location>
</feature>
<evidence type="ECO:0000256" key="1">
    <source>
        <dbReference type="SAM" id="MobiDB-lite"/>
    </source>
</evidence>
<gene>
    <name evidence="2" type="ORF">GGX14DRAFT_413977</name>
</gene>
<dbReference type="EMBL" id="JARJCW010000002">
    <property type="protein sequence ID" value="KAJ7228627.1"/>
    <property type="molecule type" value="Genomic_DNA"/>
</dbReference>
<accession>A0AAD6YT54</accession>
<dbReference type="Proteomes" id="UP001219525">
    <property type="component" value="Unassembled WGS sequence"/>
</dbReference>
<protein>
    <recommendedName>
        <fullName evidence="4">Rpr2-domain-containing protein</fullName>
    </recommendedName>
</protein>
<sequence>MESTAKFQQALPYALLPVSPSLSALHFARVAPGASPVACHQCGCAFHRGESSVRIVRTASKASPGRTIQTTCLVCGWVQALPISHGNAALFPRTRKGGARKLESTSSVAAGKQPTLAHQEATFLRPTTPPTTMQTIAPNLPEVGTSEKRRPKKKGGLQSMLERNRERESKEKQSKTGPGGLAMFLSTL</sequence>
<feature type="compositionally biased region" description="Basic and acidic residues" evidence="1">
    <location>
        <begin position="162"/>
        <end position="174"/>
    </location>
</feature>
<dbReference type="AlphaFoldDB" id="A0AAD6YT54"/>
<organism evidence="2 3">
    <name type="scientific">Mycena pura</name>
    <dbReference type="NCBI Taxonomy" id="153505"/>
    <lineage>
        <taxon>Eukaryota</taxon>
        <taxon>Fungi</taxon>
        <taxon>Dikarya</taxon>
        <taxon>Basidiomycota</taxon>
        <taxon>Agaricomycotina</taxon>
        <taxon>Agaricomycetes</taxon>
        <taxon>Agaricomycetidae</taxon>
        <taxon>Agaricales</taxon>
        <taxon>Marasmiineae</taxon>
        <taxon>Mycenaceae</taxon>
        <taxon>Mycena</taxon>
    </lineage>
</organism>
<keyword evidence="3" id="KW-1185">Reference proteome</keyword>
<evidence type="ECO:0008006" key="4">
    <source>
        <dbReference type="Google" id="ProtNLM"/>
    </source>
</evidence>
<evidence type="ECO:0000313" key="2">
    <source>
        <dbReference type="EMBL" id="KAJ7228627.1"/>
    </source>
</evidence>
<evidence type="ECO:0000313" key="3">
    <source>
        <dbReference type="Proteomes" id="UP001219525"/>
    </source>
</evidence>
<proteinExistence type="predicted"/>
<comment type="caution">
    <text evidence="2">The sequence shown here is derived from an EMBL/GenBank/DDBJ whole genome shotgun (WGS) entry which is preliminary data.</text>
</comment>
<reference evidence="2" key="1">
    <citation type="submission" date="2023-03" db="EMBL/GenBank/DDBJ databases">
        <title>Massive genome expansion in bonnet fungi (Mycena s.s.) driven by repeated elements and novel gene families across ecological guilds.</title>
        <authorList>
            <consortium name="Lawrence Berkeley National Laboratory"/>
            <person name="Harder C.B."/>
            <person name="Miyauchi S."/>
            <person name="Viragh M."/>
            <person name="Kuo A."/>
            <person name="Thoen E."/>
            <person name="Andreopoulos B."/>
            <person name="Lu D."/>
            <person name="Skrede I."/>
            <person name="Drula E."/>
            <person name="Henrissat B."/>
            <person name="Morin E."/>
            <person name="Kohler A."/>
            <person name="Barry K."/>
            <person name="LaButti K."/>
            <person name="Morin E."/>
            <person name="Salamov A."/>
            <person name="Lipzen A."/>
            <person name="Mereny Z."/>
            <person name="Hegedus B."/>
            <person name="Baldrian P."/>
            <person name="Stursova M."/>
            <person name="Weitz H."/>
            <person name="Taylor A."/>
            <person name="Grigoriev I.V."/>
            <person name="Nagy L.G."/>
            <person name="Martin F."/>
            <person name="Kauserud H."/>
        </authorList>
    </citation>
    <scope>NUCLEOTIDE SEQUENCE</scope>
    <source>
        <strain evidence="2">9144</strain>
    </source>
</reference>
<name>A0AAD6YT54_9AGAR</name>